<keyword evidence="2" id="KW-0805">Transcription regulation</keyword>
<dbReference type="InterPro" id="IPR003690">
    <property type="entry name" value="MTERF"/>
</dbReference>
<evidence type="ECO:0000256" key="1">
    <source>
        <dbReference type="ARBA" id="ARBA00007692"/>
    </source>
</evidence>
<organism evidence="4 5">
    <name type="scientific">Spinacia oleracea</name>
    <name type="common">Spinach</name>
    <dbReference type="NCBI Taxonomy" id="3562"/>
    <lineage>
        <taxon>Eukaryota</taxon>
        <taxon>Viridiplantae</taxon>
        <taxon>Streptophyta</taxon>
        <taxon>Embryophyta</taxon>
        <taxon>Tracheophyta</taxon>
        <taxon>Spermatophyta</taxon>
        <taxon>Magnoliopsida</taxon>
        <taxon>eudicotyledons</taxon>
        <taxon>Gunneridae</taxon>
        <taxon>Pentapetalae</taxon>
        <taxon>Caryophyllales</taxon>
        <taxon>Chenopodiaceae</taxon>
        <taxon>Chenopodioideae</taxon>
        <taxon>Anserineae</taxon>
        <taxon>Spinacia</taxon>
    </lineage>
</organism>
<evidence type="ECO:0000256" key="2">
    <source>
        <dbReference type="ARBA" id="ARBA00022472"/>
    </source>
</evidence>
<evidence type="ECO:0000256" key="3">
    <source>
        <dbReference type="ARBA" id="ARBA00022946"/>
    </source>
</evidence>
<dbReference type="PANTHER" id="PTHR13068:SF231">
    <property type="entry name" value="TRANSCRIPTION TERMINATION FACTOR MTERF2, CHLOROPLASTIC-LIKE"/>
    <property type="match status" value="1"/>
</dbReference>
<gene>
    <name evidence="5" type="primary">LOC110805683</name>
</gene>
<comment type="similarity">
    <text evidence="1">Belongs to the mTERF family.</text>
</comment>
<dbReference type="Pfam" id="PF02536">
    <property type="entry name" value="mTERF"/>
    <property type="match status" value="1"/>
</dbReference>
<dbReference type="RefSeq" id="XP_056682444.1">
    <property type="nucleotide sequence ID" value="XM_056826466.1"/>
</dbReference>
<proteinExistence type="inferred from homology"/>
<keyword evidence="4" id="KW-1185">Reference proteome</keyword>
<dbReference type="Gene3D" id="1.25.70.10">
    <property type="entry name" value="Transcription termination factor 3, mitochondrial"/>
    <property type="match status" value="1"/>
</dbReference>
<dbReference type="GeneID" id="110805683"/>
<keyword evidence="2" id="KW-0806">Transcription termination</keyword>
<evidence type="ECO:0000313" key="5">
    <source>
        <dbReference type="RefSeq" id="XP_056682444.1"/>
    </source>
</evidence>
<evidence type="ECO:0000313" key="4">
    <source>
        <dbReference type="Proteomes" id="UP000813463"/>
    </source>
</evidence>
<name>A0ABM3QGF5_SPIOL</name>
<sequence>MLKFGSFCNHDVRALYFIHGFCHRLLSTSPSSSSKSLQPLQILTNLGFQKKKSLSSTKLYRYLEAQEVKKVSNSDFAENVDSVVDFFKQIGFEQSQIKKVISYDPRLLSANVDKTLKPKVKVLQDLGFSGSDVVHAILANPLILNRRLNPAIDALREVLGSDYNVVRILKQSKWISFAAAAKHLVPNVKLLQNYGISNDKITKYMLQQPRVLVRKTDIFQDMLITVEEKFCIPRDSSSFLPGIYLACFKEESFEGKCDIFKSFGWAHSDVLTLIRQNPYCLGLSEARITKKLNFLMKELSYEPAYVAAHNQMMSYSLEKRVIPRYKMLVFLKEKRLLTRDYSFYTVACWSEPKFLKKLVEPFKDVIPDIHQVYLSTRDVVPLTQGRADTL</sequence>
<accession>A0ABM3QGF5</accession>
<reference evidence="4" key="1">
    <citation type="journal article" date="2021" name="Nat. Commun.">
        <title>Genomic analyses provide insights into spinach domestication and the genetic basis of agronomic traits.</title>
        <authorList>
            <person name="Cai X."/>
            <person name="Sun X."/>
            <person name="Xu C."/>
            <person name="Sun H."/>
            <person name="Wang X."/>
            <person name="Ge C."/>
            <person name="Zhang Z."/>
            <person name="Wang Q."/>
            <person name="Fei Z."/>
            <person name="Jiao C."/>
            <person name="Wang Q."/>
        </authorList>
    </citation>
    <scope>NUCLEOTIDE SEQUENCE [LARGE SCALE GENOMIC DNA]</scope>
    <source>
        <strain evidence="4">cv. Varoflay</strain>
    </source>
</reference>
<dbReference type="SMART" id="SM00733">
    <property type="entry name" value="Mterf"/>
    <property type="match status" value="3"/>
</dbReference>
<dbReference type="PANTHER" id="PTHR13068">
    <property type="entry name" value="CGI-12 PROTEIN-RELATED"/>
    <property type="match status" value="1"/>
</dbReference>
<dbReference type="Proteomes" id="UP000813463">
    <property type="component" value="Chromosome 4"/>
</dbReference>
<dbReference type="InterPro" id="IPR038538">
    <property type="entry name" value="MTERF_sf"/>
</dbReference>
<keyword evidence="2" id="KW-0804">Transcription</keyword>
<reference evidence="5" key="2">
    <citation type="submission" date="2025-08" db="UniProtKB">
        <authorList>
            <consortium name="RefSeq"/>
        </authorList>
    </citation>
    <scope>IDENTIFICATION</scope>
    <source>
        <tissue evidence="5">Leaf</tissue>
    </source>
</reference>
<keyword evidence="3" id="KW-0809">Transit peptide</keyword>
<protein>
    <submittedName>
        <fullName evidence="5">Transcription termination factor MTERF2, chloroplastic</fullName>
    </submittedName>
</protein>